<dbReference type="InterPro" id="IPR047021">
    <property type="entry name" value="REXO1/3/4-like"/>
</dbReference>
<dbReference type="InterPro" id="IPR036397">
    <property type="entry name" value="RNaseH_sf"/>
</dbReference>
<dbReference type="PROSITE" id="PS50188">
    <property type="entry name" value="B302_SPRY"/>
    <property type="match status" value="1"/>
</dbReference>
<accession>A0ABR3LP12</accession>
<evidence type="ECO:0000313" key="11">
    <source>
        <dbReference type="EMBL" id="KAL1253362.1"/>
    </source>
</evidence>
<proteinExistence type="inferred from homology"/>
<dbReference type="InterPro" id="IPR043136">
    <property type="entry name" value="B30.2/SPRY_sf"/>
</dbReference>
<comment type="subcellular location">
    <subcellularLocation>
        <location evidence="1">Nucleus</location>
    </subcellularLocation>
</comment>
<dbReference type="InterPro" id="IPR012337">
    <property type="entry name" value="RNaseH-like_sf"/>
</dbReference>
<feature type="region of interest" description="Disordered" evidence="9">
    <location>
        <begin position="643"/>
        <end position="667"/>
    </location>
</feature>
<dbReference type="Pfam" id="PF00929">
    <property type="entry name" value="RNase_T"/>
    <property type="match status" value="1"/>
</dbReference>
<dbReference type="PANTHER" id="PTHR12801:SF158">
    <property type="entry name" value="RNA EXONUCLEASE 4"/>
    <property type="match status" value="1"/>
</dbReference>
<evidence type="ECO:0000256" key="2">
    <source>
        <dbReference type="ARBA" id="ARBA00010489"/>
    </source>
</evidence>
<dbReference type="Proteomes" id="UP001558613">
    <property type="component" value="Unassembled WGS sequence"/>
</dbReference>
<evidence type="ECO:0000256" key="6">
    <source>
        <dbReference type="ARBA" id="ARBA00022839"/>
    </source>
</evidence>
<keyword evidence="5" id="KW-0378">Hydrolase</keyword>
<evidence type="ECO:0000313" key="12">
    <source>
        <dbReference type="Proteomes" id="UP001558613"/>
    </source>
</evidence>
<evidence type="ECO:0000256" key="8">
    <source>
        <dbReference type="SAM" id="Coils"/>
    </source>
</evidence>
<feature type="compositionally biased region" description="Basic and acidic residues" evidence="9">
    <location>
        <begin position="393"/>
        <end position="412"/>
    </location>
</feature>
<keyword evidence="7" id="KW-0539">Nucleus</keyword>
<dbReference type="SMART" id="SM00589">
    <property type="entry name" value="PRY"/>
    <property type="match status" value="1"/>
</dbReference>
<feature type="compositionally biased region" description="Basic and acidic residues" evidence="9">
    <location>
        <begin position="312"/>
        <end position="327"/>
    </location>
</feature>
<evidence type="ECO:0000259" key="10">
    <source>
        <dbReference type="PROSITE" id="PS50188"/>
    </source>
</evidence>
<organism evidence="11 12">
    <name type="scientific">Cirrhinus molitorella</name>
    <name type="common">mud carp</name>
    <dbReference type="NCBI Taxonomy" id="172907"/>
    <lineage>
        <taxon>Eukaryota</taxon>
        <taxon>Metazoa</taxon>
        <taxon>Chordata</taxon>
        <taxon>Craniata</taxon>
        <taxon>Vertebrata</taxon>
        <taxon>Euteleostomi</taxon>
        <taxon>Actinopterygii</taxon>
        <taxon>Neopterygii</taxon>
        <taxon>Teleostei</taxon>
        <taxon>Ostariophysi</taxon>
        <taxon>Cypriniformes</taxon>
        <taxon>Cyprinidae</taxon>
        <taxon>Labeoninae</taxon>
        <taxon>Labeonini</taxon>
        <taxon>Cirrhinus</taxon>
    </lineage>
</organism>
<feature type="region of interest" description="Disordered" evidence="9">
    <location>
        <begin position="312"/>
        <end position="412"/>
    </location>
</feature>
<keyword evidence="12" id="KW-1185">Reference proteome</keyword>
<dbReference type="SUPFAM" id="SSF53098">
    <property type="entry name" value="Ribonuclease H-like"/>
    <property type="match status" value="1"/>
</dbReference>
<dbReference type="EMBL" id="JAYMGO010000021">
    <property type="protein sequence ID" value="KAL1253362.1"/>
    <property type="molecule type" value="Genomic_DNA"/>
</dbReference>
<evidence type="ECO:0000256" key="9">
    <source>
        <dbReference type="SAM" id="MobiDB-lite"/>
    </source>
</evidence>
<evidence type="ECO:0000256" key="7">
    <source>
        <dbReference type="ARBA" id="ARBA00023242"/>
    </source>
</evidence>
<feature type="coiled-coil region" evidence="8">
    <location>
        <begin position="18"/>
        <end position="45"/>
    </location>
</feature>
<evidence type="ECO:0000256" key="1">
    <source>
        <dbReference type="ARBA" id="ARBA00004123"/>
    </source>
</evidence>
<dbReference type="SUPFAM" id="SSF49899">
    <property type="entry name" value="Concanavalin A-like lectins/glucanases"/>
    <property type="match status" value="1"/>
</dbReference>
<dbReference type="InterPro" id="IPR013320">
    <property type="entry name" value="ConA-like_dom_sf"/>
</dbReference>
<feature type="compositionally biased region" description="Basic and acidic residues" evidence="9">
    <location>
        <begin position="363"/>
        <end position="372"/>
    </location>
</feature>
<evidence type="ECO:0000256" key="4">
    <source>
        <dbReference type="ARBA" id="ARBA00022722"/>
    </source>
</evidence>
<dbReference type="CDD" id="cd06144">
    <property type="entry name" value="REX4_like"/>
    <property type="match status" value="1"/>
</dbReference>
<dbReference type="PRINTS" id="PR01407">
    <property type="entry name" value="BUTYPHLNCDUF"/>
</dbReference>
<keyword evidence="8" id="KW-0175">Coiled coil</keyword>
<evidence type="ECO:0000256" key="3">
    <source>
        <dbReference type="ARBA" id="ARBA00016937"/>
    </source>
</evidence>
<dbReference type="InterPro" id="IPR001870">
    <property type="entry name" value="B30.2/SPRY"/>
</dbReference>
<dbReference type="SMART" id="SM00479">
    <property type="entry name" value="EXOIII"/>
    <property type="match status" value="1"/>
</dbReference>
<gene>
    <name evidence="11" type="ORF">QQF64_018055</name>
</gene>
<keyword evidence="4" id="KW-0540">Nuclease</keyword>
<dbReference type="InterPro" id="IPR006574">
    <property type="entry name" value="PRY"/>
</dbReference>
<comment type="caution">
    <text evidence="11">The sequence shown here is derived from an EMBL/GenBank/DDBJ whole genome shotgun (WGS) entry which is preliminary data.</text>
</comment>
<dbReference type="InterPro" id="IPR037431">
    <property type="entry name" value="REX4_DEDDh_dom"/>
</dbReference>
<feature type="domain" description="B30.2/SPRY" evidence="10">
    <location>
        <begin position="157"/>
        <end position="356"/>
    </location>
</feature>
<reference evidence="11 12" key="1">
    <citation type="submission" date="2023-09" db="EMBL/GenBank/DDBJ databases">
        <authorList>
            <person name="Wang M."/>
        </authorList>
    </citation>
    <scope>NUCLEOTIDE SEQUENCE [LARGE SCALE GENOMIC DNA]</scope>
    <source>
        <strain evidence="11">GT-2023</strain>
        <tissue evidence="11">Liver</tissue>
    </source>
</reference>
<feature type="compositionally biased region" description="Polar residues" evidence="9">
    <location>
        <begin position="654"/>
        <end position="667"/>
    </location>
</feature>
<dbReference type="InterPro" id="IPR003879">
    <property type="entry name" value="Butyrophylin_SPRY"/>
</dbReference>
<protein>
    <recommendedName>
        <fullName evidence="3">RNA exonuclease 4</fullName>
    </recommendedName>
</protein>
<dbReference type="PANTHER" id="PTHR12801">
    <property type="entry name" value="RNA EXONUCLEASE REXO1 / RECO3 FAMILY MEMBER-RELATED"/>
    <property type="match status" value="1"/>
</dbReference>
<dbReference type="Gene3D" id="3.30.420.10">
    <property type="entry name" value="Ribonuclease H-like superfamily/Ribonuclease H"/>
    <property type="match status" value="1"/>
</dbReference>
<name>A0ABR3LP12_9TELE</name>
<dbReference type="Gene3D" id="2.60.120.920">
    <property type="match status" value="1"/>
</dbReference>
<comment type="similarity">
    <text evidence="2">Belongs to the REXO4 family.</text>
</comment>
<evidence type="ECO:0000256" key="5">
    <source>
        <dbReference type="ARBA" id="ARBA00022801"/>
    </source>
</evidence>
<sequence>MRKWEGLRTIGEVLPSYKEDLNIRLKSLQEKLKHAEEVKGECEEAVQHIQTQAQHTERRVNEEFKKLHQFLIEEKEAIIIALWEEEEHKSQMMKQKLEEINKQISTLSSTIKYIEEQMKAKDATFLNNFEATMERAQSPQQDPHMSPTALINVANHLGNLTFGVWLKMRDIVQNAPVILDPNTAHPELNLSDDLTSLTWSTDTQAIPDNPERFDVYPCVLATEGFTSGTHCWDVEEQAYTPISVQEKLQRSKHNKKKKKPDNSKKTFFYNTTTVAKTKTEPKTVKANIAPPIKVEEYSCNWKKLLQTLAANPEKKNEDTKQAKDANVKGKQVQKTPAASKDSHKPDKHFKKPAQTVKPASETSGRRVEKDGDQQNGKDSGHKLFKAEKRKRKDEKEKGMNKKKKVEEVEQKSAEPDIWFDDVDPDDIEATLGPEAANVVRKRSGILKSSAEMTDKMLVKEHAFEGLTRAVAMDCEMVGIGCDGEESILARVSIVNHFGKCIYDKYVKPTEKVTDYRTAVSGIRPADIANGEDVKTVQKEVAEILEGRILVGHAIHNDLKILLLSHPKKMIRDTQKYKPFRQRVKSARPALRVLCKEILSVKVQQGEHSSVQDAQATMRLYTLVKKQWEAEIKAIRAGQFQKAPRIPKTPKKQSKLTQITNKNSINSS</sequence>
<feature type="coiled-coil region" evidence="8">
    <location>
        <begin position="83"/>
        <end position="117"/>
    </location>
</feature>
<dbReference type="InterPro" id="IPR013520">
    <property type="entry name" value="Ribonucl_H"/>
</dbReference>
<dbReference type="Pfam" id="PF13765">
    <property type="entry name" value="PRY"/>
    <property type="match status" value="1"/>
</dbReference>
<keyword evidence="6" id="KW-0269">Exonuclease</keyword>